<gene>
    <name evidence="7" type="ORF">CTI12_AA228380</name>
</gene>
<dbReference type="Pfam" id="PF13359">
    <property type="entry name" value="DDE_Tnp_4"/>
    <property type="match status" value="1"/>
</dbReference>
<dbReference type="OrthoDB" id="618098at2759"/>
<dbReference type="InterPro" id="IPR027806">
    <property type="entry name" value="HARBI1_dom"/>
</dbReference>
<dbReference type="GO" id="GO:0046872">
    <property type="term" value="F:metal ion binding"/>
    <property type="evidence" value="ECO:0007669"/>
    <property type="project" value="UniProtKB-KW"/>
</dbReference>
<dbReference type="InterPro" id="IPR024752">
    <property type="entry name" value="Myb/SANT-like_dom"/>
</dbReference>
<keyword evidence="4" id="KW-0472">Membrane</keyword>
<evidence type="ECO:0000313" key="8">
    <source>
        <dbReference type="Proteomes" id="UP000245207"/>
    </source>
</evidence>
<name>A0A2U1NTZ3_ARTAN</name>
<dbReference type="Pfam" id="PF12776">
    <property type="entry name" value="Myb_DNA-bind_3"/>
    <property type="match status" value="1"/>
</dbReference>
<evidence type="ECO:0000313" key="7">
    <source>
        <dbReference type="EMBL" id="PWA76985.1"/>
    </source>
</evidence>
<keyword evidence="4" id="KW-1133">Transmembrane helix</keyword>
<accession>A0A2U1NTZ3</accession>
<keyword evidence="8" id="KW-1185">Reference proteome</keyword>
<feature type="transmembrane region" description="Helical" evidence="4">
    <location>
        <begin position="21"/>
        <end position="42"/>
    </location>
</feature>
<keyword evidence="4" id="KW-0812">Transmembrane</keyword>
<dbReference type="EMBL" id="PKPP01002192">
    <property type="protein sequence ID" value="PWA76985.1"/>
    <property type="molecule type" value="Genomic_DNA"/>
</dbReference>
<comment type="cofactor">
    <cofactor evidence="1">
        <name>a divalent metal cation</name>
        <dbReference type="ChEBI" id="CHEBI:60240"/>
    </cofactor>
</comment>
<organism evidence="7 8">
    <name type="scientific">Artemisia annua</name>
    <name type="common">Sweet wormwood</name>
    <dbReference type="NCBI Taxonomy" id="35608"/>
    <lineage>
        <taxon>Eukaryota</taxon>
        <taxon>Viridiplantae</taxon>
        <taxon>Streptophyta</taxon>
        <taxon>Embryophyta</taxon>
        <taxon>Tracheophyta</taxon>
        <taxon>Spermatophyta</taxon>
        <taxon>Magnoliopsida</taxon>
        <taxon>eudicotyledons</taxon>
        <taxon>Gunneridae</taxon>
        <taxon>Pentapetalae</taxon>
        <taxon>asterids</taxon>
        <taxon>campanulids</taxon>
        <taxon>Asterales</taxon>
        <taxon>Asteraceae</taxon>
        <taxon>Asteroideae</taxon>
        <taxon>Anthemideae</taxon>
        <taxon>Artemisiinae</taxon>
        <taxon>Artemisia</taxon>
    </lineage>
</organism>
<dbReference type="Proteomes" id="UP000245207">
    <property type="component" value="Unassembled WGS sequence"/>
</dbReference>
<evidence type="ECO:0000256" key="2">
    <source>
        <dbReference type="ARBA" id="ARBA00022723"/>
    </source>
</evidence>
<feature type="region of interest" description="Disordered" evidence="3">
    <location>
        <begin position="314"/>
        <end position="397"/>
    </location>
</feature>
<reference evidence="7 8" key="1">
    <citation type="journal article" date="2018" name="Mol. Plant">
        <title>The genome of Artemisia annua provides insight into the evolution of Asteraceae family and artemisinin biosynthesis.</title>
        <authorList>
            <person name="Shen Q."/>
            <person name="Zhang L."/>
            <person name="Liao Z."/>
            <person name="Wang S."/>
            <person name="Yan T."/>
            <person name="Shi P."/>
            <person name="Liu M."/>
            <person name="Fu X."/>
            <person name="Pan Q."/>
            <person name="Wang Y."/>
            <person name="Lv Z."/>
            <person name="Lu X."/>
            <person name="Zhang F."/>
            <person name="Jiang W."/>
            <person name="Ma Y."/>
            <person name="Chen M."/>
            <person name="Hao X."/>
            <person name="Li L."/>
            <person name="Tang Y."/>
            <person name="Lv G."/>
            <person name="Zhou Y."/>
            <person name="Sun X."/>
            <person name="Brodelius P.E."/>
            <person name="Rose J.K.C."/>
            <person name="Tang K."/>
        </authorList>
    </citation>
    <scope>NUCLEOTIDE SEQUENCE [LARGE SCALE GENOMIC DNA]</scope>
    <source>
        <strain evidence="8">cv. Huhao1</strain>
        <tissue evidence="7">Leaf</tissue>
    </source>
</reference>
<evidence type="ECO:0000256" key="1">
    <source>
        <dbReference type="ARBA" id="ARBA00001968"/>
    </source>
</evidence>
<comment type="caution">
    <text evidence="7">The sequence shown here is derived from an EMBL/GenBank/DDBJ whole genome shotgun (WGS) entry which is preliminary data.</text>
</comment>
<protein>
    <submittedName>
        <fullName evidence="7">Myb/SANT-like domain, Harbinger transposase-derived nuclease domain protein</fullName>
    </submittedName>
</protein>
<dbReference type="PANTHER" id="PTHR46250">
    <property type="entry name" value="MYB/SANT-LIKE DNA-BINDING DOMAIN PROTEIN-RELATED"/>
    <property type="match status" value="1"/>
</dbReference>
<feature type="region of interest" description="Disordered" evidence="3">
    <location>
        <begin position="573"/>
        <end position="599"/>
    </location>
</feature>
<evidence type="ECO:0000259" key="6">
    <source>
        <dbReference type="Pfam" id="PF13359"/>
    </source>
</evidence>
<feature type="domain" description="DDE Tnp4" evidence="6">
    <location>
        <begin position="97"/>
        <end position="257"/>
    </location>
</feature>
<dbReference type="STRING" id="35608.A0A2U1NTZ3"/>
<evidence type="ECO:0000259" key="5">
    <source>
        <dbReference type="Pfam" id="PF12776"/>
    </source>
</evidence>
<sequence>MTRLSLTTRKRKERRKTLVLTWWNHVTTIVIWFVITMFMLVLKYDIDKPRIRYSSRKIDRYSILHRLHSHLLKKPQPVPEKSDDPRWKWFKNCLGALDGTYIKCLVPLEEKPRYRTRKGDIATNVLGVCSQDMQFIFVLPGWEGSAADGRVLRDALHRPNGLKVARPGYYLVDAGYTNGEGFLAPYIGQRYHLNDWRDGYQPTTPKELYNMKHSSARNVIERCFGILKARWGVLRDNSYYPIDLKNRIIMACCLLHNLIRQEMPIDPFETQDESDQGTGDLGEAEDNIHSIGTSNEWTEFRNNLAQSMASINQGTTSANQGATSANQGKASINQGTTSANQGATSANRGKTSINQGTTSANQGATSANRGKTSINLGTTSANQGATSDNQGATSANQGRRYANRNYHGWTSSEDEKLIEALLHMVNTGHYKADNGFKSGYLQILETALKESLPNSGILGKPHIESRIRTIKKDWQAVYDMLHSSGFGYDEENNCATTDAPGVWDSYISTHPRAAKLKDQKLANYPELSLIFGKDRAQGIKSKLVTEMEDEVNNEEHEQNSNDAFDEEMEVSHNARTNMGGVGEISSVRSRKRKSMGSVASLTEVVSEAAKLLGDRIKDS</sequence>
<feature type="domain" description="Myb/SANT-like" evidence="5">
    <location>
        <begin position="409"/>
        <end position="506"/>
    </location>
</feature>
<evidence type="ECO:0000256" key="3">
    <source>
        <dbReference type="SAM" id="MobiDB-lite"/>
    </source>
</evidence>
<keyword evidence="2" id="KW-0479">Metal-binding</keyword>
<feature type="region of interest" description="Disordered" evidence="3">
    <location>
        <begin position="268"/>
        <end position="287"/>
    </location>
</feature>
<dbReference type="AlphaFoldDB" id="A0A2U1NTZ3"/>
<proteinExistence type="predicted"/>
<dbReference type="PANTHER" id="PTHR46250:SF17">
    <property type="entry name" value="MYB_SANT-LIKE DOMAIN-CONTAINING PROTEIN"/>
    <property type="match status" value="1"/>
</dbReference>
<evidence type="ECO:0000256" key="4">
    <source>
        <dbReference type="SAM" id="Phobius"/>
    </source>
</evidence>